<dbReference type="GO" id="GO:0005524">
    <property type="term" value="F:ATP binding"/>
    <property type="evidence" value="ECO:0007669"/>
    <property type="project" value="UniProtKB-UniRule"/>
</dbReference>
<gene>
    <name evidence="6" type="ORF">VIBC2010_06239</name>
</gene>
<dbReference type="EMBL" id="AEIU01000029">
    <property type="protein sequence ID" value="EFP97961.1"/>
    <property type="molecule type" value="Genomic_DNA"/>
</dbReference>
<dbReference type="NCBIfam" id="NF005543">
    <property type="entry name" value="PRK07206.1"/>
    <property type="match status" value="1"/>
</dbReference>
<reference evidence="6 7" key="1">
    <citation type="journal article" date="2012" name="Int. J. Syst. Evol. Microbiol.">
        <title>Vibrio caribbeanicus sp. nov., isolated from the marine sponge Scleritoderma cyanea.</title>
        <authorList>
            <person name="Hoffmann M."/>
            <person name="Monday S.R."/>
            <person name="Allard M.W."/>
            <person name="Strain E.A."/>
            <person name="Whittaker P."/>
            <person name="Naum M."/>
            <person name="McCarthy P.J."/>
            <person name="Lopez J.V."/>
            <person name="Fischer M."/>
            <person name="Brown E.W."/>
        </authorList>
    </citation>
    <scope>NUCLEOTIDE SEQUENCE [LARGE SCALE GENOMIC DNA]</scope>
    <source>
        <strain evidence="6 7">ATCC BAA-2122</strain>
    </source>
</reference>
<dbReference type="PANTHER" id="PTHR43585:SF2">
    <property type="entry name" value="ATP-GRASP ENZYME FSQD"/>
    <property type="match status" value="1"/>
</dbReference>
<dbReference type="AlphaFoldDB" id="E3BG36"/>
<dbReference type="eggNOG" id="COG0151">
    <property type="taxonomic scope" value="Bacteria"/>
</dbReference>
<dbReference type="RefSeq" id="WP_009599905.1">
    <property type="nucleotide sequence ID" value="NZ_AEIU01000029.1"/>
</dbReference>
<keyword evidence="2 4" id="KW-0547">Nucleotide-binding</keyword>
<dbReference type="SUPFAM" id="SSF56059">
    <property type="entry name" value="Glutathione synthetase ATP-binding domain-like"/>
    <property type="match status" value="1"/>
</dbReference>
<dbReference type="InterPro" id="IPR011761">
    <property type="entry name" value="ATP-grasp"/>
</dbReference>
<proteinExistence type="predicted"/>
<keyword evidence="7" id="KW-1185">Reference proteome</keyword>
<dbReference type="Gene3D" id="3.40.50.12780">
    <property type="entry name" value="N-terminal domain of ligase-like"/>
    <property type="match status" value="1"/>
</dbReference>
<dbReference type="InterPro" id="IPR042099">
    <property type="entry name" value="ANL_N_sf"/>
</dbReference>
<evidence type="ECO:0000259" key="5">
    <source>
        <dbReference type="PROSITE" id="PS50975"/>
    </source>
</evidence>
<evidence type="ECO:0000256" key="2">
    <source>
        <dbReference type="ARBA" id="ARBA00022741"/>
    </source>
</evidence>
<dbReference type="GO" id="GO:0016874">
    <property type="term" value="F:ligase activity"/>
    <property type="evidence" value="ECO:0007669"/>
    <property type="project" value="UniProtKB-KW"/>
</dbReference>
<evidence type="ECO:0000313" key="7">
    <source>
        <dbReference type="Proteomes" id="UP000002943"/>
    </source>
</evidence>
<evidence type="ECO:0000256" key="1">
    <source>
        <dbReference type="ARBA" id="ARBA00022598"/>
    </source>
</evidence>
<evidence type="ECO:0000256" key="4">
    <source>
        <dbReference type="PROSITE-ProRule" id="PRU00409"/>
    </source>
</evidence>
<dbReference type="PANTHER" id="PTHR43585">
    <property type="entry name" value="FUMIPYRROLE BIOSYNTHESIS PROTEIN C"/>
    <property type="match status" value="1"/>
</dbReference>
<sequence>MSEVHNKKVIVIVDAYTGGKYLVPAFQAIGYKVIHIESPFTPSYFNQDQEFTRRTCDRTIIYNFSYGELLETLNEYSIKAIIAGSEGAVELADTLNNEFELPFSNDIELSMARRDKYAMQEAIKKAGVASIDQAMVTSTSELSDWLAGRDDWPVVLKPLKSAATDGVSICHSESQALDAFHNIMGKNDVFGAPNTSVLCQEFLEGAEYVVNGIARDNGFFFTDLFESRKRFVDGNPIYDEQILRYVNDECYHELSDYTQVACQALGLRNGAFHAEVMLTKRGPVLIEVGARIAGGADPYIIEETLGHSQVSKLVDAIVRPEVFDGSIHQLQSRNTISHKKAAYVYMLSPKSGCVLEDPLPALKNIKGVVSAKYHYDIGDIQNKTIDLLTAPGAITVIEKDSQTLFETIAKVRETEQTFYDKGLGEVSKTPETGRDLASLVRDTIQTFPWYGEINQVDINRPFTISDLPLIDEAVLTEHYYHADHQFESMDIYLTSGTTSGKRKRISYVPSDQDIYLQQRKDIIQNFCGNSYKTACADLGTGHAAATAGEIFRLMGCETELIDFTRPIAEHIKVLNRINPEIFFTMPMILDALIATGELKATPKKIIVVGDVASLDWQKKVALFFGIRVNDILDLFGSIEIGSIAFFNHEIGKYQFDDYILPEVIDANTLYSEVSYNGPGEVLLLTSFARSSFPAVRFVTNDLIEGFDHIEHKGKTIYVFDRCLGRYSGEFKHGEKVNLSDITAAIAKHAPYKAYDLDDTKGALVIRIADPDLNQSQIDSIKKELMERNPDIAEMILSGLVGDIEVVCVSESEIRCAVSKRRYKS</sequence>
<name>E3BG36_9VIBR</name>
<dbReference type="Pfam" id="PF13535">
    <property type="entry name" value="ATP-grasp_4"/>
    <property type="match status" value="1"/>
</dbReference>
<protein>
    <submittedName>
        <fullName evidence="6">Coenzyme F390 synthetase-like protein</fullName>
    </submittedName>
</protein>
<keyword evidence="3 4" id="KW-0067">ATP-binding</keyword>
<evidence type="ECO:0000256" key="3">
    <source>
        <dbReference type="ARBA" id="ARBA00022840"/>
    </source>
</evidence>
<feature type="domain" description="ATP-grasp" evidence="5">
    <location>
        <begin position="120"/>
        <end position="318"/>
    </location>
</feature>
<accession>E3BG36</accession>
<dbReference type="InterPro" id="IPR052032">
    <property type="entry name" value="ATP-dep_AA_Ligase"/>
</dbReference>
<organism evidence="6 7">
    <name type="scientific">Vibrio caribbeanicus ATCC BAA-2122</name>
    <dbReference type="NCBI Taxonomy" id="796620"/>
    <lineage>
        <taxon>Bacteria</taxon>
        <taxon>Pseudomonadati</taxon>
        <taxon>Pseudomonadota</taxon>
        <taxon>Gammaproteobacteria</taxon>
        <taxon>Vibrionales</taxon>
        <taxon>Vibrionaceae</taxon>
        <taxon>Vibrio</taxon>
    </lineage>
</organism>
<dbReference type="GO" id="GO:0046872">
    <property type="term" value="F:metal ion binding"/>
    <property type="evidence" value="ECO:0007669"/>
    <property type="project" value="InterPro"/>
</dbReference>
<comment type="caution">
    <text evidence="6">The sequence shown here is derived from an EMBL/GenBank/DDBJ whole genome shotgun (WGS) entry which is preliminary data.</text>
</comment>
<keyword evidence="1" id="KW-0436">Ligase</keyword>
<dbReference type="STRING" id="796620.VIBC2010_06239"/>
<dbReference type="Gene3D" id="3.30.470.20">
    <property type="entry name" value="ATP-grasp fold, B domain"/>
    <property type="match status" value="1"/>
</dbReference>
<evidence type="ECO:0000313" key="6">
    <source>
        <dbReference type="EMBL" id="EFP97961.1"/>
    </source>
</evidence>
<dbReference type="SUPFAM" id="SSF56801">
    <property type="entry name" value="Acetyl-CoA synthetase-like"/>
    <property type="match status" value="1"/>
</dbReference>
<dbReference type="Proteomes" id="UP000002943">
    <property type="component" value="Unassembled WGS sequence"/>
</dbReference>
<dbReference type="PROSITE" id="PS50975">
    <property type="entry name" value="ATP_GRASP"/>
    <property type="match status" value="1"/>
</dbReference>